<accession>I4YS75</accession>
<proteinExistence type="predicted"/>
<dbReference type="PATRIC" id="fig|864069.3.peg.3667"/>
<dbReference type="Pfam" id="PF13546">
    <property type="entry name" value="DDE_5"/>
    <property type="match status" value="1"/>
</dbReference>
<gene>
    <name evidence="2" type="ORF">MicloDRAFT_00033670</name>
</gene>
<evidence type="ECO:0000313" key="3">
    <source>
        <dbReference type="Proteomes" id="UP000003947"/>
    </source>
</evidence>
<evidence type="ECO:0000259" key="1">
    <source>
        <dbReference type="Pfam" id="PF13546"/>
    </source>
</evidence>
<sequence length="328" mass="34773">MNLPIPSETREARFATYVDALAEGLGHADRVAPMQAYCTGLLLPGERKSIEPMAARLAPHRARAAHQSLHHLVAQAEWSDEILLACVREQVLPVIERHGAIRAWIVDDTGFPKKGSHSVGVARQYCGPLGKQDNCQVAVSLSLANAHASLPIAYQLYLPKEWALDPERRIKAGVPDSIPFRSKPTIALAQIRAALLAGGVTGCGAGRCRIWLRDGVSHRADHHGPDLHRGHCVEHQPVGARHRARAAAALERAWASAYTVAAGRSAQAGLSPEVSERSASKRLAHSSVAGRLQGSADVALCGRAGAAGAPRLLACDPAAGGVVSDRMA</sequence>
<dbReference type="NCBIfam" id="NF033540">
    <property type="entry name" value="transpos_IS701"/>
    <property type="match status" value="1"/>
</dbReference>
<dbReference type="InterPro" id="IPR038721">
    <property type="entry name" value="IS701-like_DDE_dom"/>
</dbReference>
<dbReference type="PANTHER" id="PTHR33627:SF1">
    <property type="entry name" value="TRANSPOSASE"/>
    <property type="match status" value="1"/>
</dbReference>
<dbReference type="EMBL" id="JH660645">
    <property type="protein sequence ID" value="EIM26817.1"/>
    <property type="molecule type" value="Genomic_DNA"/>
</dbReference>
<dbReference type="HOGENOM" id="CLU_846813_0_0_5"/>
<dbReference type="AlphaFoldDB" id="I4YS75"/>
<evidence type="ECO:0000313" key="2">
    <source>
        <dbReference type="EMBL" id="EIM26817.1"/>
    </source>
</evidence>
<dbReference type="eggNOG" id="COG5659">
    <property type="taxonomic scope" value="Bacteria"/>
</dbReference>
<dbReference type="Proteomes" id="UP000003947">
    <property type="component" value="Unassembled WGS sequence"/>
</dbReference>
<dbReference type="InterPro" id="IPR012337">
    <property type="entry name" value="RNaseH-like_sf"/>
</dbReference>
<keyword evidence="3" id="KW-1185">Reference proteome</keyword>
<dbReference type="PANTHER" id="PTHR33627">
    <property type="entry name" value="TRANSPOSASE"/>
    <property type="match status" value="1"/>
</dbReference>
<dbReference type="STRING" id="864069.MicloDRAFT_00033670"/>
<dbReference type="SUPFAM" id="SSF53098">
    <property type="entry name" value="Ribonuclease H-like"/>
    <property type="match status" value="1"/>
</dbReference>
<dbReference type="InterPro" id="IPR039365">
    <property type="entry name" value="IS701-like"/>
</dbReference>
<protein>
    <recommendedName>
        <fullName evidence="1">Transposase IS701-like DDE domain-containing protein</fullName>
    </recommendedName>
</protein>
<name>I4YS75_9HYPH</name>
<reference evidence="2 3" key="1">
    <citation type="submission" date="2012-02" db="EMBL/GenBank/DDBJ databases">
        <title>Improved High-Quality Draft sequence of Microvirga sp. WSM3557.</title>
        <authorList>
            <consortium name="US DOE Joint Genome Institute"/>
            <person name="Lucas S."/>
            <person name="Han J."/>
            <person name="Lapidus A."/>
            <person name="Cheng J.-F."/>
            <person name="Goodwin L."/>
            <person name="Pitluck S."/>
            <person name="Peters L."/>
            <person name="Zhang X."/>
            <person name="Detter J.C."/>
            <person name="Han C."/>
            <person name="Tapia R."/>
            <person name="Land M."/>
            <person name="Hauser L."/>
            <person name="Kyrpides N."/>
            <person name="Ivanova N."/>
            <person name="Pagani I."/>
            <person name="Brau L."/>
            <person name="Yates R."/>
            <person name="O'Hara G."/>
            <person name="Rui T."/>
            <person name="Howieson J."/>
            <person name="Reeve W."/>
            <person name="Woyke T."/>
        </authorList>
    </citation>
    <scope>NUCLEOTIDE SEQUENCE [LARGE SCALE GENOMIC DNA]</scope>
    <source>
        <strain evidence="2 3">WSM3557</strain>
    </source>
</reference>
<organism evidence="2 3">
    <name type="scientific">Microvirga lotononidis</name>
    <dbReference type="NCBI Taxonomy" id="864069"/>
    <lineage>
        <taxon>Bacteria</taxon>
        <taxon>Pseudomonadati</taxon>
        <taxon>Pseudomonadota</taxon>
        <taxon>Alphaproteobacteria</taxon>
        <taxon>Hyphomicrobiales</taxon>
        <taxon>Methylobacteriaceae</taxon>
        <taxon>Microvirga</taxon>
    </lineage>
</organism>
<feature type="domain" description="Transposase IS701-like DDE" evidence="1">
    <location>
        <begin position="21"/>
        <end position="196"/>
    </location>
</feature>